<proteinExistence type="predicted"/>
<dbReference type="Proteomes" id="UP000290527">
    <property type="component" value="Unassembled WGS sequence"/>
</dbReference>
<evidence type="ECO:0000259" key="1">
    <source>
        <dbReference type="Pfam" id="PF16581"/>
    </source>
</evidence>
<dbReference type="InterPro" id="IPR014729">
    <property type="entry name" value="Rossmann-like_a/b/a_fold"/>
</dbReference>
<reference evidence="2 3" key="1">
    <citation type="journal article" date="2019" name="Int. J. Syst. Evol. Microbiol.">
        <title>Methanofervidicoccus abyssi gen. nov., sp. nov., a hydrogenotrophic methanogen, isolated from a hydrothermal vent chimney in the Mid-Cayman Spreading Center, the Caribbean Sea.</title>
        <authorList>
            <person name="Sakai S."/>
            <person name="Takaki Y."/>
            <person name="Miyazaki M."/>
            <person name="Ogawara M."/>
            <person name="Yanagawa K."/>
            <person name="Miyazaki J."/>
            <person name="Takai K."/>
        </authorList>
    </citation>
    <scope>NUCLEOTIDE SEQUENCE [LARGE SCALE GENOMIC DNA]</scope>
    <source>
        <strain evidence="2 3">HHB</strain>
    </source>
</reference>
<dbReference type="Gene3D" id="3.40.50.620">
    <property type="entry name" value="HUPs"/>
    <property type="match status" value="1"/>
</dbReference>
<dbReference type="InterPro" id="IPR008513">
    <property type="entry name" value="tRNA(Met)_cyd_acetate_ligase"/>
</dbReference>
<name>A0A401HNG2_9EURY</name>
<dbReference type="PANTHER" id="PTHR37825">
    <property type="entry name" value="TRNA(MET) CYTIDINE ACETATE LIGASE"/>
    <property type="match status" value="1"/>
</dbReference>
<evidence type="ECO:0000313" key="2">
    <source>
        <dbReference type="EMBL" id="GBF35794.1"/>
    </source>
</evidence>
<gene>
    <name evidence="2" type="ORF">MHHB_P0019</name>
</gene>
<organism evidence="2 3">
    <name type="scientific">Methanofervidicoccus abyssi</name>
    <dbReference type="NCBI Taxonomy" id="2082189"/>
    <lineage>
        <taxon>Archaea</taxon>
        <taxon>Methanobacteriati</taxon>
        <taxon>Methanobacteriota</taxon>
        <taxon>Methanomada group</taxon>
        <taxon>Methanococci</taxon>
        <taxon>Methanococcales</taxon>
        <taxon>Methanofervidicoccus</taxon>
    </lineage>
</organism>
<dbReference type="Pfam" id="PF16581">
    <property type="entry name" value="HIGH_NTase1_ass"/>
    <property type="match status" value="1"/>
</dbReference>
<protein>
    <recommendedName>
        <fullName evidence="1">Putative cytidyltransferase-related C-terminal region domain-containing protein</fullName>
    </recommendedName>
</protein>
<dbReference type="Gene3D" id="1.20.58.620">
    <property type="match status" value="1"/>
</dbReference>
<dbReference type="EMBL" id="BFAX01000001">
    <property type="protein sequence ID" value="GBF35794.1"/>
    <property type="molecule type" value="Genomic_DNA"/>
</dbReference>
<dbReference type="AlphaFoldDB" id="A0A401HNG2"/>
<dbReference type="Pfam" id="PF05636">
    <property type="entry name" value="HIGH_NTase1"/>
    <property type="match status" value="1"/>
</dbReference>
<feature type="domain" description="Putative cytidyltransferase-related C-terminal region" evidence="1">
    <location>
        <begin position="175"/>
        <end position="373"/>
    </location>
</feature>
<dbReference type="InterPro" id="IPR032266">
    <property type="entry name" value="HIGH_NTase1_ass"/>
</dbReference>
<comment type="caution">
    <text evidence="2">The sequence shown here is derived from an EMBL/GenBank/DDBJ whole genome shotgun (WGS) entry which is preliminary data.</text>
</comment>
<sequence length="380" mass="44361">MGPYKTITILLYKYYGLMYIYTLPYWGSMKDRALKNFLRDIEEIIKYSSEKDEKSIEKFKKILMEIKEEKGINIVADYTEYNPLHLGHKHCLNRGKKKGLFISVLPGPLERSGRGIPYLVDRYIRAEMAIRAGVDIVVEGPPMGIMGSGQYMKCIVKMFHTIGVDVIPRGYIRDSKMEKIVDLINKGYHISVKPYNISCIETGEFICEKLETDNYVIASLSNTIYKLNKKYNLNFNPKFLFVERLEGISGSKIREWIFKGKFQEIGDMVPETTLEVLEKYSGGDIESIILRRFEDRILETVNEYPLEKYVPKHIAEILEKNRPYKSVEEIRKTIPQGFSKHFKERIVSMLECRIERDIISEYIKNYPPKIKILSINQDIL</sequence>
<dbReference type="SUPFAM" id="SSF52374">
    <property type="entry name" value="Nucleotidylyl transferase"/>
    <property type="match status" value="1"/>
</dbReference>
<accession>A0A401HNG2</accession>
<keyword evidence="3" id="KW-1185">Reference proteome</keyword>
<dbReference type="PANTHER" id="PTHR37825:SF1">
    <property type="entry name" value="TRNA(MET) CYTIDINE ACETATE LIGASE"/>
    <property type="match status" value="1"/>
</dbReference>
<evidence type="ECO:0000313" key="3">
    <source>
        <dbReference type="Proteomes" id="UP000290527"/>
    </source>
</evidence>